<protein>
    <submittedName>
        <fullName evidence="2">Uncharacterized protein</fullName>
    </submittedName>
</protein>
<organism evidence="2 3">
    <name type="scientific">Ceraceosorus bombacis</name>
    <dbReference type="NCBI Taxonomy" id="401625"/>
    <lineage>
        <taxon>Eukaryota</taxon>
        <taxon>Fungi</taxon>
        <taxon>Dikarya</taxon>
        <taxon>Basidiomycota</taxon>
        <taxon>Ustilaginomycotina</taxon>
        <taxon>Exobasidiomycetes</taxon>
        <taxon>Ceraceosorales</taxon>
        <taxon>Ceraceosoraceae</taxon>
        <taxon>Ceraceosorus</taxon>
    </lineage>
</organism>
<evidence type="ECO:0000313" key="3">
    <source>
        <dbReference type="Proteomes" id="UP000054845"/>
    </source>
</evidence>
<proteinExistence type="predicted"/>
<dbReference type="AlphaFoldDB" id="A0A0P1BF35"/>
<dbReference type="OrthoDB" id="10329742at2759"/>
<feature type="compositionally biased region" description="Polar residues" evidence="1">
    <location>
        <begin position="251"/>
        <end position="262"/>
    </location>
</feature>
<feature type="compositionally biased region" description="Polar residues" evidence="1">
    <location>
        <begin position="211"/>
        <end position="222"/>
    </location>
</feature>
<accession>A0A0P1BF35</accession>
<feature type="region of interest" description="Disordered" evidence="1">
    <location>
        <begin position="209"/>
        <end position="314"/>
    </location>
</feature>
<evidence type="ECO:0000256" key="1">
    <source>
        <dbReference type="SAM" id="MobiDB-lite"/>
    </source>
</evidence>
<evidence type="ECO:0000313" key="2">
    <source>
        <dbReference type="EMBL" id="CEH14745.1"/>
    </source>
</evidence>
<dbReference type="Proteomes" id="UP000054845">
    <property type="component" value="Unassembled WGS sequence"/>
</dbReference>
<sequence length="314" mass="34545">MSLGGIRERRSPTISDLIIFSTDWFLTNVFPTFFFYCSHCTLRSTGWNESLFCPFCATTLALPVPTTDQVHGLLQARDGAKGKVSTSWNWDKPQRRADKPKVSVAWNWDTPHARDAINELVYATRDTPGQLDRRLGGHMAEGAKAAADGARPVQQINNNDYGDNYGNVEGNVHNGDSLNNSPANHHRRNTISNNYGDAYGAVQGDVHNGDTFENSPFSSSHRTGIKSRDNISNNYGDAYGTVQGDVHNGDTFENSPFSSSHRTGIKSRDNISNNYGDAYGAVEGDVHNGDTFEDSPGSQSHHEGIKARDNVKYD</sequence>
<name>A0A0P1BF35_9BASI</name>
<keyword evidence="3" id="KW-1185">Reference proteome</keyword>
<dbReference type="EMBL" id="CCYA01000248">
    <property type="protein sequence ID" value="CEH14745.1"/>
    <property type="molecule type" value="Genomic_DNA"/>
</dbReference>
<reference evidence="2 3" key="1">
    <citation type="submission" date="2014-09" db="EMBL/GenBank/DDBJ databases">
        <authorList>
            <person name="Magalhaes I.L.F."/>
            <person name="Oliveira U."/>
            <person name="Santos F.R."/>
            <person name="Vidigal T.H.D.A."/>
            <person name="Brescovit A.D."/>
            <person name="Santos A.J."/>
        </authorList>
    </citation>
    <scope>NUCLEOTIDE SEQUENCE [LARGE SCALE GENOMIC DNA]</scope>
</reference>
<feature type="compositionally biased region" description="Basic and acidic residues" evidence="1">
    <location>
        <begin position="300"/>
        <end position="314"/>
    </location>
</feature>